<reference evidence="3" key="1">
    <citation type="journal article" date="2019" name="Int. J. Syst. Evol. Microbiol.">
        <title>The Global Catalogue of Microorganisms (GCM) 10K type strain sequencing project: providing services to taxonomists for standard genome sequencing and annotation.</title>
        <authorList>
            <consortium name="The Broad Institute Genomics Platform"/>
            <consortium name="The Broad Institute Genome Sequencing Center for Infectious Disease"/>
            <person name="Wu L."/>
            <person name="Ma J."/>
        </authorList>
    </citation>
    <scope>NUCLEOTIDE SEQUENCE [LARGE SCALE GENOMIC DNA]</scope>
    <source>
        <strain evidence="3">CGMCC 4.7349</strain>
    </source>
</reference>
<dbReference type="EMBL" id="BMNG01000027">
    <property type="protein sequence ID" value="GGO59239.1"/>
    <property type="molecule type" value="Genomic_DNA"/>
</dbReference>
<proteinExistence type="predicted"/>
<evidence type="ECO:0000256" key="1">
    <source>
        <dbReference type="SAM" id="MobiDB-lite"/>
    </source>
</evidence>
<gene>
    <name evidence="2" type="ORF">GCM10012286_80380</name>
</gene>
<feature type="compositionally biased region" description="Basic and acidic residues" evidence="1">
    <location>
        <begin position="92"/>
        <end position="104"/>
    </location>
</feature>
<dbReference type="RefSeq" id="WP_189177646.1">
    <property type="nucleotide sequence ID" value="NZ_BMNG01000027.1"/>
</dbReference>
<dbReference type="Proteomes" id="UP000656881">
    <property type="component" value="Unassembled WGS sequence"/>
</dbReference>
<organism evidence="2 3">
    <name type="scientific">Streptomyces lasiicapitis</name>
    <dbReference type="NCBI Taxonomy" id="1923961"/>
    <lineage>
        <taxon>Bacteria</taxon>
        <taxon>Bacillati</taxon>
        <taxon>Actinomycetota</taxon>
        <taxon>Actinomycetes</taxon>
        <taxon>Kitasatosporales</taxon>
        <taxon>Streptomycetaceae</taxon>
        <taxon>Streptomyces</taxon>
    </lineage>
</organism>
<evidence type="ECO:0000313" key="3">
    <source>
        <dbReference type="Proteomes" id="UP000656881"/>
    </source>
</evidence>
<protein>
    <recommendedName>
        <fullName evidence="4">Lipoprotein</fullName>
    </recommendedName>
</protein>
<accession>A0ABQ2N081</accession>
<feature type="region of interest" description="Disordered" evidence="1">
    <location>
        <begin position="92"/>
        <end position="128"/>
    </location>
</feature>
<keyword evidence="3" id="KW-1185">Reference proteome</keyword>
<evidence type="ECO:0008006" key="4">
    <source>
        <dbReference type="Google" id="ProtNLM"/>
    </source>
</evidence>
<sequence length="305" mass="33555">MLLTRNGQVVPGSQRLSGTNLVPAFLSVLVIAAGAACAGGTPRPDRTTPAHLLPPIHAQVYGPAAQAADRPISAAKDKLIATCMARKGFSYDTKRPKQTAEPDRPTPFSFETRKRSTGAKANPPLEKPGAVGKNYVLALHGRQDDRILVQGRGMQVSLPARGCVAYAETRILGDKRIRWSEIRMKLGEAETQAQQLLESLPSFRNLNSRWARCMKDAGHSFSTPIQLRDALPRKADIINDPRVVSDVSCKRKTGYLRFAYEGLAQAQRKVLGDDGRLLAEWTSLVRQQKRTAQRVLSTEEHRVSN</sequence>
<comment type="caution">
    <text evidence="2">The sequence shown here is derived from an EMBL/GenBank/DDBJ whole genome shotgun (WGS) entry which is preliminary data.</text>
</comment>
<evidence type="ECO:0000313" key="2">
    <source>
        <dbReference type="EMBL" id="GGO59239.1"/>
    </source>
</evidence>
<name>A0ABQ2N081_9ACTN</name>